<accession>A0A1D8K4K6</accession>
<dbReference type="EMBL" id="CP017448">
    <property type="protein sequence ID" value="AOV15899.1"/>
    <property type="molecule type" value="Genomic_DNA"/>
</dbReference>
<sequence length="304" mass="33854">MPIPDYQTVMLPLLRLASDGREHKFSDSIDVLAAEFRLSDEERNELLPSGTQAVFDNRVGWARSYLKQAALLDSPRRGYFAISQRGRDLLKKDPDRIDIGLLAQYPEFIEFRNRKNIKKNRGPEQFNAAQEMASETPEDTMAAAYSELRESLEVEVLETIMGVSPPFFERIVVDLLVKMGYGGSRVDAGRALGKSGDGGIDGIINEDQLGLDVIYIQAKRWEGNVGRPEIQKFAGALQGQRAKKGVFITTSGFTREAMEYASLIDSRIILIDGVRLGKLLVDHGVGVSTAGVYEVKKLDSDYFE</sequence>
<evidence type="ECO:0000259" key="2">
    <source>
        <dbReference type="Pfam" id="PF14338"/>
    </source>
</evidence>
<dbReference type="AlphaFoldDB" id="A0A1D8K4K6"/>
<keyword evidence="4" id="KW-1185">Reference proteome</keyword>
<reference evidence="3 4" key="1">
    <citation type="submission" date="2016-09" db="EMBL/GenBank/DDBJ databases">
        <title>Acidihalobacter prosperus V6 (DSM14174).</title>
        <authorList>
            <person name="Khaleque H.N."/>
            <person name="Ramsay J.P."/>
            <person name="Murphy R.J.T."/>
            <person name="Kaksonen A.H."/>
            <person name="Boxall N.J."/>
            <person name="Watkin E.L.J."/>
        </authorList>
    </citation>
    <scope>NUCLEOTIDE SEQUENCE [LARGE SCALE GENOMIC DNA]</scope>
    <source>
        <strain evidence="3 4">V6</strain>
    </source>
</reference>
<dbReference type="Pfam" id="PF14338">
    <property type="entry name" value="Mrr_N"/>
    <property type="match status" value="1"/>
</dbReference>
<dbReference type="Pfam" id="PF04471">
    <property type="entry name" value="Mrr_cat"/>
    <property type="match status" value="1"/>
</dbReference>
<keyword evidence="3" id="KW-0378">Hydrolase</keyword>
<dbReference type="InterPro" id="IPR011856">
    <property type="entry name" value="tRNA_endonuc-like_dom_sf"/>
</dbReference>
<dbReference type="RefSeq" id="WP_070071499.1">
    <property type="nucleotide sequence ID" value="NZ_CP017448.1"/>
</dbReference>
<dbReference type="InterPro" id="IPR011335">
    <property type="entry name" value="Restrct_endonuc-II-like"/>
</dbReference>
<dbReference type="InterPro" id="IPR052906">
    <property type="entry name" value="Type_IV_Methyl-Rstrct_Enzyme"/>
</dbReference>
<keyword evidence="3" id="KW-0540">Nuclease</keyword>
<proteinExistence type="predicted"/>
<dbReference type="Proteomes" id="UP000095342">
    <property type="component" value="Chromosome"/>
</dbReference>
<name>A0A1D8K4K6_9GAMM</name>
<dbReference type="GO" id="GO:0003677">
    <property type="term" value="F:DNA binding"/>
    <property type="evidence" value="ECO:0007669"/>
    <property type="project" value="InterPro"/>
</dbReference>
<dbReference type="PANTHER" id="PTHR30015:SF7">
    <property type="entry name" value="TYPE IV METHYL-DIRECTED RESTRICTION ENZYME ECOKMRR"/>
    <property type="match status" value="1"/>
</dbReference>
<dbReference type="InterPro" id="IPR007560">
    <property type="entry name" value="Restrct_endonuc_IV_Mrr"/>
</dbReference>
<keyword evidence="3" id="KW-0255">Endonuclease</keyword>
<dbReference type="GO" id="GO:0015666">
    <property type="term" value="F:restriction endodeoxyribonuclease activity"/>
    <property type="evidence" value="ECO:0007669"/>
    <property type="project" value="TreeGrafter"/>
</dbReference>
<evidence type="ECO:0000313" key="4">
    <source>
        <dbReference type="Proteomes" id="UP000095342"/>
    </source>
</evidence>
<dbReference type="GO" id="GO:0009307">
    <property type="term" value="P:DNA restriction-modification system"/>
    <property type="evidence" value="ECO:0007669"/>
    <property type="project" value="InterPro"/>
</dbReference>
<evidence type="ECO:0000259" key="1">
    <source>
        <dbReference type="Pfam" id="PF04471"/>
    </source>
</evidence>
<dbReference type="PANTHER" id="PTHR30015">
    <property type="entry name" value="MRR RESTRICTION SYSTEM PROTEIN"/>
    <property type="match status" value="1"/>
</dbReference>
<organism evidence="3 4">
    <name type="scientific">Acidihalobacter aeolianus</name>
    <dbReference type="NCBI Taxonomy" id="2792603"/>
    <lineage>
        <taxon>Bacteria</taxon>
        <taxon>Pseudomonadati</taxon>
        <taxon>Pseudomonadota</taxon>
        <taxon>Gammaproteobacteria</taxon>
        <taxon>Chromatiales</taxon>
        <taxon>Ectothiorhodospiraceae</taxon>
        <taxon>Acidihalobacter</taxon>
    </lineage>
</organism>
<dbReference type="SUPFAM" id="SSF52980">
    <property type="entry name" value="Restriction endonuclease-like"/>
    <property type="match status" value="1"/>
</dbReference>
<dbReference type="KEGG" id="aaeo:BJI67_01365"/>
<gene>
    <name evidence="3" type="ORF">BJI67_01365</name>
</gene>
<evidence type="ECO:0000313" key="3">
    <source>
        <dbReference type="EMBL" id="AOV15899.1"/>
    </source>
</evidence>
<dbReference type="REBASE" id="162231">
    <property type="entry name" value="AprV6MrrP"/>
</dbReference>
<dbReference type="InterPro" id="IPR025745">
    <property type="entry name" value="Mrr-like_N_dom"/>
</dbReference>
<dbReference type="Gene3D" id="3.40.1350.10">
    <property type="match status" value="1"/>
</dbReference>
<protein>
    <submittedName>
        <fullName evidence="3">Restriction endonuclease</fullName>
    </submittedName>
</protein>
<feature type="domain" description="Restriction endonuclease type IV Mrr" evidence="1">
    <location>
        <begin position="163"/>
        <end position="279"/>
    </location>
</feature>
<feature type="domain" description="Restriction system protein Mrr-like N-terminal" evidence="2">
    <location>
        <begin position="6"/>
        <end position="91"/>
    </location>
</feature>